<dbReference type="VEuPathDB" id="FungiDB:PGTG_02845"/>
<dbReference type="EMBL" id="DS178265">
    <property type="protein sequence ID" value="EFP76404.2"/>
    <property type="molecule type" value="Genomic_DNA"/>
</dbReference>
<gene>
    <name evidence="1" type="ORF">PGTG_02845</name>
</gene>
<name>E3JWH9_PUCGT</name>
<dbReference type="InParanoid" id="E3JWH9"/>
<dbReference type="OrthoDB" id="2510440at2759"/>
<dbReference type="AlphaFoldDB" id="E3JWH9"/>
<reference evidence="2" key="2">
    <citation type="journal article" date="2011" name="Proc. Natl. Acad. Sci. U.S.A.">
        <title>Obligate biotrophy features unraveled by the genomic analysis of rust fungi.</title>
        <authorList>
            <person name="Duplessis S."/>
            <person name="Cuomo C.A."/>
            <person name="Lin Y.-C."/>
            <person name="Aerts A."/>
            <person name="Tisserant E."/>
            <person name="Veneault-Fourrey C."/>
            <person name="Joly D.L."/>
            <person name="Hacquard S."/>
            <person name="Amselem J."/>
            <person name="Cantarel B.L."/>
            <person name="Chiu R."/>
            <person name="Coutinho P.M."/>
            <person name="Feau N."/>
            <person name="Field M."/>
            <person name="Frey P."/>
            <person name="Gelhaye E."/>
            <person name="Goldberg J."/>
            <person name="Grabherr M.G."/>
            <person name="Kodira C.D."/>
            <person name="Kohler A."/>
            <person name="Kuees U."/>
            <person name="Lindquist E.A."/>
            <person name="Lucas S.M."/>
            <person name="Mago R."/>
            <person name="Mauceli E."/>
            <person name="Morin E."/>
            <person name="Murat C."/>
            <person name="Pangilinan J.L."/>
            <person name="Park R."/>
            <person name="Pearson M."/>
            <person name="Quesneville H."/>
            <person name="Rouhier N."/>
            <person name="Sakthikumar S."/>
            <person name="Salamov A.A."/>
            <person name="Schmutz J."/>
            <person name="Selles B."/>
            <person name="Shapiro H."/>
            <person name="Tanguay P."/>
            <person name="Tuskan G.A."/>
            <person name="Henrissat B."/>
            <person name="Van de Peer Y."/>
            <person name="Rouze P."/>
            <person name="Ellis J.G."/>
            <person name="Dodds P.N."/>
            <person name="Schein J.E."/>
            <person name="Zhong S."/>
            <person name="Hamelin R.C."/>
            <person name="Grigoriev I.V."/>
            <person name="Szabo L.J."/>
            <person name="Martin F."/>
        </authorList>
    </citation>
    <scope>NUCLEOTIDE SEQUENCE [LARGE SCALE GENOMIC DNA]</scope>
    <source>
        <strain evidence="2">CRL 75-36-700-3 / race SCCL</strain>
    </source>
</reference>
<accession>E3JWH9</accession>
<evidence type="ECO:0000313" key="1">
    <source>
        <dbReference type="EMBL" id="EFP76404.2"/>
    </source>
</evidence>
<sequence length="74" mass="8660">MAVCGLRYINRETNIVWYSMAMANEVRHKYRQWNCGYTEMFCCDPVETSWLPLLPNSALRIEVKKSCNPAKITN</sequence>
<keyword evidence="2" id="KW-1185">Reference proteome</keyword>
<dbReference type="HOGENOM" id="CLU_2688994_0_0_1"/>
<proteinExistence type="predicted"/>
<protein>
    <submittedName>
        <fullName evidence="1">Uncharacterized protein</fullName>
    </submittedName>
</protein>
<reference key="1">
    <citation type="submission" date="2007-01" db="EMBL/GenBank/DDBJ databases">
        <title>The Genome Sequence of Puccinia graminis f. sp. tritici Strain CRL 75-36-700-3.</title>
        <authorList>
            <consortium name="The Broad Institute Genome Sequencing Platform"/>
            <person name="Birren B."/>
            <person name="Lander E."/>
            <person name="Galagan J."/>
            <person name="Nusbaum C."/>
            <person name="Devon K."/>
            <person name="Cuomo C."/>
            <person name="Jaffe D."/>
            <person name="Butler J."/>
            <person name="Alvarez P."/>
            <person name="Gnerre S."/>
            <person name="Grabherr M."/>
            <person name="Mauceli E."/>
            <person name="Brockman W."/>
            <person name="Young S."/>
            <person name="LaButti K."/>
            <person name="Sykes S."/>
            <person name="DeCaprio D."/>
            <person name="Crawford M."/>
            <person name="Koehrsen M."/>
            <person name="Engels R."/>
            <person name="Montgomery P."/>
            <person name="Pearson M."/>
            <person name="Howarth C."/>
            <person name="Larson L."/>
            <person name="White J."/>
            <person name="Zeng Q."/>
            <person name="Kodira C."/>
            <person name="Yandava C."/>
            <person name="Alvarado L."/>
            <person name="O'Leary S."/>
            <person name="Szabo L."/>
            <person name="Dean R."/>
            <person name="Schein J."/>
        </authorList>
    </citation>
    <scope>NUCLEOTIDE SEQUENCE</scope>
    <source>
        <strain>CRL 75-36-700-3</strain>
    </source>
</reference>
<dbReference type="Proteomes" id="UP000008783">
    <property type="component" value="Unassembled WGS sequence"/>
</dbReference>
<dbReference type="KEGG" id="pgr:PGTG_02845"/>
<dbReference type="GeneID" id="10534459"/>
<evidence type="ECO:0000313" key="2">
    <source>
        <dbReference type="Proteomes" id="UP000008783"/>
    </source>
</evidence>
<dbReference type="RefSeq" id="XP_003320823.2">
    <property type="nucleotide sequence ID" value="XM_003320775.2"/>
</dbReference>
<organism evidence="1 2">
    <name type="scientific">Puccinia graminis f. sp. tritici (strain CRL 75-36-700-3 / race SCCL)</name>
    <name type="common">Black stem rust fungus</name>
    <dbReference type="NCBI Taxonomy" id="418459"/>
    <lineage>
        <taxon>Eukaryota</taxon>
        <taxon>Fungi</taxon>
        <taxon>Dikarya</taxon>
        <taxon>Basidiomycota</taxon>
        <taxon>Pucciniomycotina</taxon>
        <taxon>Pucciniomycetes</taxon>
        <taxon>Pucciniales</taxon>
        <taxon>Pucciniaceae</taxon>
        <taxon>Puccinia</taxon>
    </lineage>
</organism>